<evidence type="ECO:0000313" key="4">
    <source>
        <dbReference type="EMBL" id="KAH0562139.1"/>
    </source>
</evidence>
<feature type="compositionally biased region" description="Acidic residues" evidence="3">
    <location>
        <begin position="1212"/>
        <end position="1223"/>
    </location>
</feature>
<comment type="caution">
    <text evidence="4">The sequence shown here is derived from an EMBL/GenBank/DDBJ whole genome shotgun (WGS) entry which is preliminary data.</text>
</comment>
<dbReference type="EMBL" id="JAGHQM010000405">
    <property type="protein sequence ID" value="KAH0562139.1"/>
    <property type="molecule type" value="Genomic_DNA"/>
</dbReference>
<dbReference type="PANTHER" id="PTHR12634:SF8">
    <property type="entry name" value="FIERY MOUNTAIN, ISOFORM D"/>
    <property type="match status" value="1"/>
</dbReference>
<protein>
    <recommendedName>
        <fullName evidence="6">Extragenic suppressor of kinetochore protein 1</fullName>
    </recommendedName>
</protein>
<dbReference type="GO" id="GO:0019903">
    <property type="term" value="F:protein phosphatase binding"/>
    <property type="evidence" value="ECO:0007669"/>
    <property type="project" value="InterPro"/>
</dbReference>
<feature type="compositionally biased region" description="Acidic residues" evidence="3">
    <location>
        <begin position="1089"/>
        <end position="1100"/>
    </location>
</feature>
<feature type="compositionally biased region" description="Basic and acidic residues" evidence="3">
    <location>
        <begin position="1054"/>
        <end position="1063"/>
    </location>
</feature>
<dbReference type="InterPro" id="IPR007587">
    <property type="entry name" value="SAPS"/>
</dbReference>
<feature type="compositionally biased region" description="Polar residues" evidence="3">
    <location>
        <begin position="1153"/>
        <end position="1165"/>
    </location>
</feature>
<proteinExistence type="inferred from homology"/>
<dbReference type="PANTHER" id="PTHR12634">
    <property type="entry name" value="SIT4 YEAST -ASSOCIATING PROTEIN-RELATED"/>
    <property type="match status" value="1"/>
</dbReference>
<feature type="compositionally biased region" description="Low complexity" evidence="3">
    <location>
        <begin position="1121"/>
        <end position="1152"/>
    </location>
</feature>
<feature type="compositionally biased region" description="Polar residues" evidence="3">
    <location>
        <begin position="648"/>
        <end position="665"/>
    </location>
</feature>
<dbReference type="GO" id="GO:0005634">
    <property type="term" value="C:nucleus"/>
    <property type="evidence" value="ECO:0007669"/>
    <property type="project" value="TreeGrafter"/>
</dbReference>
<feature type="compositionally biased region" description="Pro residues" evidence="3">
    <location>
        <begin position="1024"/>
        <end position="1035"/>
    </location>
</feature>
<evidence type="ECO:0000256" key="1">
    <source>
        <dbReference type="ARBA" id="ARBA00006180"/>
    </source>
</evidence>
<sequence>MFWRFGGYANISTLDTLLDKPDVTLEELLDESDLIQELKQHNSKLIEFIRDESRLRRLLEYVVAPKLYDSDDDDEASDALGYGVDGGSSRRQSKGKFKLYNLSEEERESEEKKRLKYAYVSCEVLSSETWSISESLMENQHHLRHFWEFLKRDPPLDALQAGYFTKVNETLLDKKTEEMLEFFKTLENAVPDMLQHVDCPMVMDLLLKIISLEKAEGGQGTVDWLHSQDLIPILLSYLSAEHSSATQTSAGDFIKAIITISANASQNEQSCIGPNDLTRQLVSEPCITTLIREMLHGGNPLTVGVGIIIEVIRKNNSDYDPDIGTADSLPSGRDPIYLGTLLRLFAQHVPDFMALILSPNHTVVNGDGTTAVKRRELKAAFGESIEPLGFDRFKTCELMAELLHCSNMGLLNERGSERYVKERDRERERLKREGGYSVIREIHSNSTDFTEDSTGYQNGMSPPYRFGSGSPEEIRRPDMQTVDEEEGFEDVVVSGALAEEVKDDFDERQGQEIEPKASKVDESTKAFRSSATDEDEFVDEPLSSPRVDPKPAHNIIEQEVTLPPPNAPGREPLSPTSSGLTAQVGGLDLDNDTIMTSPPPSESGRDEEPVDPRPLGGTDVGANYAETASSPHNEERRHGMDQGLQGGDQKSLTLAPDSTASSDLSQHPEDHPEPLFTGRLDQAQLATASDVTFGARRQVGAGDSQETIDTTLGEEGDSIRSVLMSGNDTDNSFGPFVETDIDGKPVVGDFLKMMFVEHRVVPTILDFFFRFPWNNFLHNVVYDVVQQVFNGPMDRGYNRTLAIDLFETGRITERIVQGQRQSDIAQAESNMRLGYMGHLTLIAEEVVKFTERHPPELLSQVVLEKVMDQDWIDYVEQTLAETRERDNAVLGGVRPDMSLGPRQAVMSAVNAAQAFGNGTPAGLTSAGLPGVGGVGLDPIELVNGNSVMGSGFNLSSGLVSGFGNSSDEEDEEMEEDHDEESGRIGATSGSDQFSIYASQEISSADRFGSLEDEDEDPNFSAAPPNAPPPPPPLKLPPSRASRQFAARLAMQKQNQEREARSNQEELLPSHPGVGIEFSQIEEGGRFTIESDDGDADDFGPDADVQPSLLSSFQRFFRPGKPSSSQSPSHNHSFFAPGSWSSSSSQTQSLPSSVATTTAPIGAQSTAEEDADLGLKKCQQSSSSDDEADAFDGKALSPKRPSTTEATRREVLEAEEDDEYDGDVMDFGREKADEVEDEEEREDLVEIKPPRKGQLLLETSPSLLPPSAASVGKKTAVEPTTGNETTSYSTVGGVTHVAPGSEHDGKSSLVPIEEAAAVPLSPPIRELSSF</sequence>
<keyword evidence="5" id="KW-1185">Reference proteome</keyword>
<organism evidence="4 5">
    <name type="scientific">Trichoglossum hirsutum</name>
    <dbReference type="NCBI Taxonomy" id="265104"/>
    <lineage>
        <taxon>Eukaryota</taxon>
        <taxon>Fungi</taxon>
        <taxon>Dikarya</taxon>
        <taxon>Ascomycota</taxon>
        <taxon>Pezizomycotina</taxon>
        <taxon>Geoglossomycetes</taxon>
        <taxon>Geoglossales</taxon>
        <taxon>Geoglossaceae</taxon>
        <taxon>Trichoglossum</taxon>
    </lineage>
</organism>
<dbReference type="GO" id="GO:0019888">
    <property type="term" value="F:protein phosphatase regulator activity"/>
    <property type="evidence" value="ECO:0007669"/>
    <property type="project" value="TreeGrafter"/>
</dbReference>
<evidence type="ECO:0000256" key="3">
    <source>
        <dbReference type="SAM" id="MobiDB-lite"/>
    </source>
</evidence>
<feature type="region of interest" description="Disordered" evidence="3">
    <location>
        <begin position="1009"/>
        <end position="1038"/>
    </location>
</feature>
<feature type="compositionally biased region" description="Basic and acidic residues" evidence="3">
    <location>
        <begin position="505"/>
        <end position="525"/>
    </location>
</feature>
<feature type="region of interest" description="Disordered" evidence="3">
    <location>
        <begin position="502"/>
        <end position="676"/>
    </location>
</feature>
<evidence type="ECO:0008006" key="6">
    <source>
        <dbReference type="Google" id="ProtNLM"/>
    </source>
</evidence>
<feature type="compositionally biased region" description="Acidic residues" evidence="3">
    <location>
        <begin position="966"/>
        <end position="979"/>
    </location>
</feature>
<dbReference type="Proteomes" id="UP000750711">
    <property type="component" value="Unassembled WGS sequence"/>
</dbReference>
<dbReference type="GO" id="GO:0005829">
    <property type="term" value="C:cytosol"/>
    <property type="evidence" value="ECO:0007669"/>
    <property type="project" value="TreeGrafter"/>
</dbReference>
<feature type="region of interest" description="Disordered" evidence="3">
    <location>
        <begin position="1050"/>
        <end position="1306"/>
    </location>
</feature>
<accession>A0A9P8LDF1</accession>
<feature type="compositionally biased region" description="Low complexity" evidence="3">
    <location>
        <begin position="1254"/>
        <end position="1266"/>
    </location>
</feature>
<evidence type="ECO:0000313" key="5">
    <source>
        <dbReference type="Proteomes" id="UP000750711"/>
    </source>
</evidence>
<keyword evidence="2" id="KW-0131">Cell cycle</keyword>
<feature type="compositionally biased region" description="Acidic residues" evidence="3">
    <location>
        <begin position="1232"/>
        <end position="1242"/>
    </location>
</feature>
<feature type="region of interest" description="Disordered" evidence="3">
    <location>
        <begin position="698"/>
        <end position="717"/>
    </location>
</feature>
<gene>
    <name evidence="4" type="ORF">GP486_003167</name>
</gene>
<evidence type="ECO:0000256" key="2">
    <source>
        <dbReference type="ARBA" id="ARBA00023306"/>
    </source>
</evidence>
<comment type="similarity">
    <text evidence="1">Belongs to the SAPS family.</text>
</comment>
<dbReference type="Pfam" id="PF04499">
    <property type="entry name" value="SAPS"/>
    <property type="match status" value="1"/>
</dbReference>
<feature type="region of interest" description="Disordered" evidence="3">
    <location>
        <begin position="959"/>
        <end position="991"/>
    </location>
</feature>
<name>A0A9P8LDF1_9PEZI</name>
<feature type="compositionally biased region" description="Polar residues" evidence="3">
    <location>
        <begin position="448"/>
        <end position="460"/>
    </location>
</feature>
<feature type="compositionally biased region" description="Polar residues" evidence="3">
    <location>
        <begin position="1277"/>
        <end position="1291"/>
    </location>
</feature>
<feature type="region of interest" description="Disordered" evidence="3">
    <location>
        <begin position="448"/>
        <end position="473"/>
    </location>
</feature>
<reference evidence="4" key="1">
    <citation type="submission" date="2021-03" db="EMBL/GenBank/DDBJ databases">
        <title>Comparative genomics and phylogenomic investigation of the class Geoglossomycetes provide insights into ecological specialization and systematics.</title>
        <authorList>
            <person name="Melie T."/>
            <person name="Pirro S."/>
            <person name="Miller A.N."/>
            <person name="Quandt A."/>
        </authorList>
    </citation>
    <scope>NUCLEOTIDE SEQUENCE</scope>
    <source>
        <strain evidence="4">CAQ_001_2017</strain>
    </source>
</reference>